<dbReference type="SUPFAM" id="SSF54928">
    <property type="entry name" value="RNA-binding domain, RBD"/>
    <property type="match status" value="1"/>
</dbReference>
<dbReference type="InterPro" id="IPR012677">
    <property type="entry name" value="Nucleotide-bd_a/b_plait_sf"/>
</dbReference>
<dbReference type="EMBL" id="AMZH03009158">
    <property type="protein sequence ID" value="RRT57439.1"/>
    <property type="molecule type" value="Genomic_DNA"/>
</dbReference>
<dbReference type="Proteomes" id="UP000287651">
    <property type="component" value="Unassembled WGS sequence"/>
</dbReference>
<evidence type="ECO:0000313" key="4">
    <source>
        <dbReference type="EMBL" id="RRT57439.1"/>
    </source>
</evidence>
<keyword evidence="1 2" id="KW-0694">RNA-binding</keyword>
<dbReference type="InterPro" id="IPR000504">
    <property type="entry name" value="RRM_dom"/>
</dbReference>
<dbReference type="Gene3D" id="3.30.70.330">
    <property type="match status" value="1"/>
</dbReference>
<evidence type="ECO:0000256" key="1">
    <source>
        <dbReference type="ARBA" id="ARBA00022884"/>
    </source>
</evidence>
<proteinExistence type="predicted"/>
<reference evidence="4 5" key="1">
    <citation type="journal article" date="2014" name="Agronomy (Basel)">
        <title>A Draft Genome Sequence for Ensete ventricosum, the Drought-Tolerant Tree Against Hunger.</title>
        <authorList>
            <person name="Harrison J."/>
            <person name="Moore K.A."/>
            <person name="Paszkiewicz K."/>
            <person name="Jones T."/>
            <person name="Grant M."/>
            <person name="Ambacheew D."/>
            <person name="Muzemil S."/>
            <person name="Studholme D.J."/>
        </authorList>
    </citation>
    <scope>NUCLEOTIDE SEQUENCE [LARGE SCALE GENOMIC DNA]</scope>
</reference>
<feature type="domain" description="RRM" evidence="3">
    <location>
        <begin position="61"/>
        <end position="130"/>
    </location>
</feature>
<dbReference type="GO" id="GO:0003723">
    <property type="term" value="F:RNA binding"/>
    <property type="evidence" value="ECO:0007669"/>
    <property type="project" value="UniProtKB-UniRule"/>
</dbReference>
<dbReference type="AlphaFoldDB" id="A0A426Z0A1"/>
<dbReference type="SMART" id="SM00360">
    <property type="entry name" value="RRM"/>
    <property type="match status" value="1"/>
</dbReference>
<organism evidence="4 5">
    <name type="scientific">Ensete ventricosum</name>
    <name type="common">Abyssinian banana</name>
    <name type="synonym">Musa ensete</name>
    <dbReference type="NCBI Taxonomy" id="4639"/>
    <lineage>
        <taxon>Eukaryota</taxon>
        <taxon>Viridiplantae</taxon>
        <taxon>Streptophyta</taxon>
        <taxon>Embryophyta</taxon>
        <taxon>Tracheophyta</taxon>
        <taxon>Spermatophyta</taxon>
        <taxon>Magnoliopsida</taxon>
        <taxon>Liliopsida</taxon>
        <taxon>Zingiberales</taxon>
        <taxon>Musaceae</taxon>
        <taxon>Ensete</taxon>
    </lineage>
</organism>
<comment type="caution">
    <text evidence="4">The sequence shown here is derived from an EMBL/GenBank/DDBJ whole genome shotgun (WGS) entry which is preliminary data.</text>
</comment>
<name>A0A426Z0A1_ENSVE</name>
<protein>
    <recommendedName>
        <fullName evidence="3">RRM domain-containing protein</fullName>
    </recommendedName>
</protein>
<sequence length="202" mass="22523">MNFFILLFQGRKLRCSLSQAKHRLFIGNVPKSLAEDELRKILEDSGPGVEHIEMFKFLQVKAIYVKNLPENVSSERLKELFERNGEVTKVVLPPAKAGQGKRDFGFVHFADRSSALKAVKATEKFEIDGKYYFYYFLQVCQIFGNSLGHSPRRRRCLGGVIIAVAVLAKAEVGGEAMETVDAATALTDSVVILHNAMRAKSA</sequence>
<evidence type="ECO:0000313" key="5">
    <source>
        <dbReference type="Proteomes" id="UP000287651"/>
    </source>
</evidence>
<dbReference type="PROSITE" id="PS50102">
    <property type="entry name" value="RRM"/>
    <property type="match status" value="1"/>
</dbReference>
<dbReference type="Pfam" id="PF00076">
    <property type="entry name" value="RRM_1"/>
    <property type="match status" value="1"/>
</dbReference>
<evidence type="ECO:0000256" key="2">
    <source>
        <dbReference type="PROSITE-ProRule" id="PRU00176"/>
    </source>
</evidence>
<evidence type="ECO:0000259" key="3">
    <source>
        <dbReference type="PROSITE" id="PS50102"/>
    </source>
</evidence>
<dbReference type="InterPro" id="IPR035979">
    <property type="entry name" value="RBD_domain_sf"/>
</dbReference>
<gene>
    <name evidence="4" type="ORF">B296_00047259</name>
</gene>
<accession>A0A426Z0A1</accession>
<dbReference type="PANTHER" id="PTHR21245">
    <property type="entry name" value="HETEROGENEOUS NUCLEAR RIBONUCLEOPROTEIN"/>
    <property type="match status" value="1"/>
</dbReference>